<dbReference type="Proteomes" id="UP000515145">
    <property type="component" value="Chromosome 6"/>
</dbReference>
<dbReference type="GeneID" id="114437506"/>
<keyword evidence="7" id="KW-0325">Glycoprotein</keyword>
<feature type="transmembrane region" description="Helical" evidence="8">
    <location>
        <begin position="263"/>
        <end position="282"/>
    </location>
</feature>
<dbReference type="RefSeq" id="XP_028264055.1">
    <property type="nucleotide sequence ID" value="XM_028408254.1"/>
</dbReference>
<evidence type="ECO:0000256" key="8">
    <source>
        <dbReference type="SAM" id="Phobius"/>
    </source>
</evidence>
<evidence type="ECO:0000313" key="11">
    <source>
        <dbReference type="Proteomes" id="UP000515145"/>
    </source>
</evidence>
<feature type="signal peptide" evidence="9">
    <location>
        <begin position="1"/>
        <end position="25"/>
    </location>
</feature>
<evidence type="ECO:0000313" key="12">
    <source>
        <dbReference type="RefSeq" id="XP_028264055.1"/>
    </source>
</evidence>
<keyword evidence="6 12" id="KW-0675">Receptor</keyword>
<proteinExistence type="predicted"/>
<evidence type="ECO:0000259" key="10">
    <source>
        <dbReference type="PROSITE" id="PS50853"/>
    </source>
</evidence>
<keyword evidence="3 9" id="KW-0732">Signal</keyword>
<dbReference type="InterPro" id="IPR003531">
    <property type="entry name" value="Hempt_rcpt_S_F1_CS"/>
</dbReference>
<evidence type="ECO:0000256" key="7">
    <source>
        <dbReference type="ARBA" id="ARBA00023180"/>
    </source>
</evidence>
<dbReference type="InParanoid" id="A0A6P7I7E5"/>
<comment type="subcellular location">
    <subcellularLocation>
        <location evidence="1">Membrane</location>
        <topology evidence="1">Single-pass type I membrane protein</topology>
    </subcellularLocation>
</comment>
<name>A0A6P7I7E5_9TELE</name>
<evidence type="ECO:0000256" key="4">
    <source>
        <dbReference type="ARBA" id="ARBA00022989"/>
    </source>
</evidence>
<accession>A0A6P7I7E5</accession>
<dbReference type="OrthoDB" id="8939865at2759"/>
<dbReference type="InterPro" id="IPR013783">
    <property type="entry name" value="Ig-like_fold"/>
</dbReference>
<gene>
    <name evidence="12" type="primary">LOC114437506</name>
</gene>
<keyword evidence="5 8" id="KW-0472">Membrane</keyword>
<dbReference type="PANTHER" id="PTHR23037:SF7">
    <property type="entry name" value="INTERLEUKIN-21 RECEPTOR"/>
    <property type="match status" value="1"/>
</dbReference>
<evidence type="ECO:0000256" key="6">
    <source>
        <dbReference type="ARBA" id="ARBA00023170"/>
    </source>
</evidence>
<sequence>MDQYPALKLVLLITFLLKSTNVVWLHGNPITEVDHHLHCVTNYLMTINCSLSITPAENSSYWLTFTTFFSDVYKCVLMRTNKGYFCSVWASDDPDGDHCSETFTDTDSFDISLCHNQNDGSENCQHLDEKYEPSKNITPNPPCCLAVSHSSGQQHFTWNSTYELCRHFSRMPHNLQYQLHFYRRGDEQKAMIKKITTDSKNYSVDDEMFKPNGEYAAKVRSSPNGVSYKGEWSAWSPEIHWRTQPTMSEVRKKPFISELGKKVFIPLIVILLLISLLCYAPIKRWKQSAFIPTPAPYFHTLYTDCQGDFKSWVVTQENTADILKAEETLQIDTLTECAEVQEEDRPPQLHPQLMEGSAYNNVLTPACSTALLGIPYAVSTMVQGGSMKSLSLSCPSLSPTGDSGCWLCSDTSLEKDTPWYCNEYCTLSSFQQAASLQAEQQGKSTTA</sequence>
<dbReference type="SUPFAM" id="SSF49265">
    <property type="entry name" value="Fibronectin type III"/>
    <property type="match status" value="1"/>
</dbReference>
<reference evidence="12" key="1">
    <citation type="submission" date="2025-08" db="UniProtKB">
        <authorList>
            <consortium name="RefSeq"/>
        </authorList>
    </citation>
    <scope>IDENTIFICATION</scope>
</reference>
<dbReference type="PANTHER" id="PTHR23037">
    <property type="entry name" value="CYTOKINE RECEPTOR"/>
    <property type="match status" value="1"/>
</dbReference>
<keyword evidence="2 8" id="KW-0812">Transmembrane</keyword>
<dbReference type="Gene3D" id="2.60.40.10">
    <property type="entry name" value="Immunoglobulins"/>
    <property type="match status" value="1"/>
</dbReference>
<protein>
    <submittedName>
        <fullName evidence="12">Interleukin-21 receptor</fullName>
    </submittedName>
</protein>
<feature type="chain" id="PRO_5028349782" evidence="9">
    <location>
        <begin position="26"/>
        <end position="447"/>
    </location>
</feature>
<evidence type="ECO:0000256" key="9">
    <source>
        <dbReference type="SAM" id="SignalP"/>
    </source>
</evidence>
<dbReference type="GO" id="GO:0009897">
    <property type="term" value="C:external side of plasma membrane"/>
    <property type="evidence" value="ECO:0007669"/>
    <property type="project" value="TreeGrafter"/>
</dbReference>
<dbReference type="InterPro" id="IPR036116">
    <property type="entry name" value="FN3_sf"/>
</dbReference>
<feature type="domain" description="Fibronectin type-III" evidence="10">
    <location>
        <begin position="138"/>
        <end position="246"/>
    </location>
</feature>
<dbReference type="GO" id="GO:0004896">
    <property type="term" value="F:cytokine receptor activity"/>
    <property type="evidence" value="ECO:0007669"/>
    <property type="project" value="InterPro"/>
</dbReference>
<evidence type="ECO:0000256" key="3">
    <source>
        <dbReference type="ARBA" id="ARBA00022729"/>
    </source>
</evidence>
<dbReference type="AlphaFoldDB" id="A0A6P7I7E5"/>
<dbReference type="PROSITE" id="PS01355">
    <property type="entry name" value="HEMATOPO_REC_S_F1"/>
    <property type="match status" value="1"/>
</dbReference>
<dbReference type="InterPro" id="IPR003961">
    <property type="entry name" value="FN3_dom"/>
</dbReference>
<keyword evidence="4 8" id="KW-1133">Transmembrane helix</keyword>
<organism evidence="11 12">
    <name type="scientific">Parambassis ranga</name>
    <name type="common">Indian glassy fish</name>
    <dbReference type="NCBI Taxonomy" id="210632"/>
    <lineage>
        <taxon>Eukaryota</taxon>
        <taxon>Metazoa</taxon>
        <taxon>Chordata</taxon>
        <taxon>Craniata</taxon>
        <taxon>Vertebrata</taxon>
        <taxon>Euteleostomi</taxon>
        <taxon>Actinopterygii</taxon>
        <taxon>Neopterygii</taxon>
        <taxon>Teleostei</taxon>
        <taxon>Neoteleostei</taxon>
        <taxon>Acanthomorphata</taxon>
        <taxon>Ovalentaria</taxon>
        <taxon>Ambassidae</taxon>
        <taxon>Parambassis</taxon>
    </lineage>
</organism>
<evidence type="ECO:0000256" key="1">
    <source>
        <dbReference type="ARBA" id="ARBA00004479"/>
    </source>
</evidence>
<dbReference type="PROSITE" id="PS50853">
    <property type="entry name" value="FN3"/>
    <property type="match status" value="1"/>
</dbReference>
<evidence type="ECO:0000256" key="2">
    <source>
        <dbReference type="ARBA" id="ARBA00022692"/>
    </source>
</evidence>
<keyword evidence="11" id="KW-1185">Reference proteome</keyword>
<evidence type="ECO:0000256" key="5">
    <source>
        <dbReference type="ARBA" id="ARBA00023136"/>
    </source>
</evidence>